<feature type="binding site" evidence="8">
    <location>
        <position position="715"/>
    </location>
    <ligand>
        <name>Ca(2+)</name>
        <dbReference type="ChEBI" id="CHEBI:29108"/>
    </ligand>
</feature>
<feature type="binding site" evidence="8">
    <location>
        <position position="694"/>
    </location>
    <ligand>
        <name>Ca(2+)</name>
        <dbReference type="ChEBI" id="CHEBI:29108"/>
    </ligand>
</feature>
<dbReference type="CDD" id="cd11377">
    <property type="entry name" value="Pro-peptidase_S53"/>
    <property type="match status" value="1"/>
</dbReference>
<evidence type="ECO:0000256" key="6">
    <source>
        <dbReference type="ARBA" id="ARBA00022837"/>
    </source>
</evidence>
<comment type="cofactor">
    <cofactor evidence="8">
        <name>Ca(2+)</name>
        <dbReference type="ChEBI" id="CHEBI:29108"/>
    </cofactor>
    <text evidence="8">Binds 1 Ca(2+) ion per subunit.</text>
</comment>
<feature type="active site" description="Charge relay system" evidence="8">
    <location>
        <position position="653"/>
    </location>
</feature>
<accession>A0ABP0AN71</accession>
<proteinExistence type="predicted"/>
<evidence type="ECO:0000256" key="1">
    <source>
        <dbReference type="ARBA" id="ARBA00004239"/>
    </source>
</evidence>
<evidence type="ECO:0000256" key="8">
    <source>
        <dbReference type="PROSITE-ProRule" id="PRU01032"/>
    </source>
</evidence>
<organism evidence="12 13">
    <name type="scientific">Sporothrix bragantina</name>
    <dbReference type="NCBI Taxonomy" id="671064"/>
    <lineage>
        <taxon>Eukaryota</taxon>
        <taxon>Fungi</taxon>
        <taxon>Dikarya</taxon>
        <taxon>Ascomycota</taxon>
        <taxon>Pezizomycotina</taxon>
        <taxon>Sordariomycetes</taxon>
        <taxon>Sordariomycetidae</taxon>
        <taxon>Ophiostomatales</taxon>
        <taxon>Ophiostomataceae</taxon>
        <taxon>Sporothrix</taxon>
    </lineage>
</organism>
<dbReference type="CDD" id="cd04056">
    <property type="entry name" value="Peptidases_S53"/>
    <property type="match status" value="1"/>
</dbReference>
<feature type="region of interest" description="Disordered" evidence="9">
    <location>
        <begin position="217"/>
        <end position="257"/>
    </location>
</feature>
<keyword evidence="3 8" id="KW-0479">Metal-binding</keyword>
<keyword evidence="13" id="KW-1185">Reference proteome</keyword>
<dbReference type="PROSITE" id="PS51695">
    <property type="entry name" value="SEDOLISIN"/>
    <property type="match status" value="1"/>
</dbReference>
<dbReference type="PANTHER" id="PTHR14218:SF19">
    <property type="entry name" value="SERINE PROTEASE AORO, PUTATIVE (AFU_ORTHOLOGUE AFUA_6G10250)-RELATED"/>
    <property type="match status" value="1"/>
</dbReference>
<dbReference type="PANTHER" id="PTHR14218">
    <property type="entry name" value="PROTEASE S8 TRIPEPTIDYL PEPTIDASE I CLN2"/>
    <property type="match status" value="1"/>
</dbReference>
<keyword evidence="10" id="KW-0732">Signal</keyword>
<comment type="subcellular location">
    <subcellularLocation>
        <location evidence="1">Secreted</location>
        <location evidence="1">Extracellular space</location>
    </subcellularLocation>
</comment>
<dbReference type="Proteomes" id="UP001642406">
    <property type="component" value="Unassembled WGS sequence"/>
</dbReference>
<reference evidence="12 13" key="1">
    <citation type="submission" date="2024-01" db="EMBL/GenBank/DDBJ databases">
        <authorList>
            <person name="Allen C."/>
            <person name="Tagirdzhanova G."/>
        </authorList>
    </citation>
    <scope>NUCLEOTIDE SEQUENCE [LARGE SCALE GENOMIC DNA]</scope>
</reference>
<feature type="active site" description="Charge relay system" evidence="8">
    <location>
        <position position="357"/>
    </location>
</feature>
<dbReference type="Pfam" id="PF09286">
    <property type="entry name" value="Pro-kuma_activ"/>
    <property type="match status" value="1"/>
</dbReference>
<feature type="active site" description="Charge relay system" evidence="8">
    <location>
        <position position="361"/>
    </location>
</feature>
<dbReference type="EMBL" id="CAWUHC010000001">
    <property type="protein sequence ID" value="CAK7208697.1"/>
    <property type="molecule type" value="Genomic_DNA"/>
</dbReference>
<dbReference type="Gene3D" id="3.40.50.200">
    <property type="entry name" value="Peptidase S8/S53 domain"/>
    <property type="match status" value="1"/>
</dbReference>
<dbReference type="SMART" id="SM00944">
    <property type="entry name" value="Pro-kuma_activ"/>
    <property type="match status" value="1"/>
</dbReference>
<evidence type="ECO:0000256" key="9">
    <source>
        <dbReference type="SAM" id="MobiDB-lite"/>
    </source>
</evidence>
<feature type="binding site" evidence="8">
    <location>
        <position position="713"/>
    </location>
    <ligand>
        <name>Ca(2+)</name>
        <dbReference type="ChEBI" id="CHEBI:29108"/>
    </ligand>
</feature>
<evidence type="ECO:0000313" key="12">
    <source>
        <dbReference type="EMBL" id="CAK7208697.1"/>
    </source>
</evidence>
<dbReference type="InterPro" id="IPR036852">
    <property type="entry name" value="Peptidase_S8/S53_dom_sf"/>
</dbReference>
<feature type="chain" id="PRO_5046924441" description="Peptidase S53 domain-containing protein" evidence="10">
    <location>
        <begin position="22"/>
        <end position="736"/>
    </location>
</feature>
<feature type="compositionally biased region" description="Low complexity" evidence="9">
    <location>
        <begin position="246"/>
        <end position="257"/>
    </location>
</feature>
<dbReference type="InterPro" id="IPR015366">
    <property type="entry name" value="S53_propep"/>
</dbReference>
<sequence>MLAPIPIVVAIIGSFSIAGNAVSLPSPRPLPRQELVRHEWQEVQHVNGWQRRERLSKLGDANNGTAAIGLPMRIGFTQSNAVIQEAHRLLMDRSDPTSPLYGQHMTAEAVIDLFTPPDEAVEAVTRWVVESGNIAADRVSLSTNRQWLQFEAHVDEVEQLLQADYYSYEHIQSGIRVAACPEYHVPATLQKHIDYITPGVKLASLGFEDKVRALKRRRTTEEEDAAEPLQAKKTTKPNPPRRIRNAPSSTTTATRPPWVTGDCDRFATFECIRNQYGLPSLELPTANTSFKFTSTAAPVQGNELGIFQSLGMHYAQDDLDIFFSYAAPEIPAGTAPELRAVDGATGPAMGGKSAGPEANLDLEMAMPLVYPQKTVLWQVDDEWYEEAMGYPGFFNTFFDAIDGSYCTFSAFGETGDCKDPACRDPVYPNPHSSSSTGSYQGPRMCGTFRPTNVITISYSNVEQALPAAYLQRQCLEVLKLGLQGVTVVQSSGDNGVGGAPGSRGDPHMGCQGPNRTVFSPRSLADCPYVLSVGATVVKERPPTNSSAIVVIDKKSLENRNEEREAKSTFFEAAPISFSTGGGFSNIFAMPDWQQIAVQDYLAQASLGFIGYSGHTTGSGLFNKSGRGYPDVSAVGDNTYIIYRGLAVKMSGTSVAAPIWAAMLTLVNEARLRANKTTVGFVHLVLYQHPEVFTDIVDGSNPGCGSKGFVATPGWDPVTGLGTPIFPKLRDLFLGFP</sequence>
<dbReference type="InterPro" id="IPR030400">
    <property type="entry name" value="Sedolisin_dom"/>
</dbReference>
<name>A0ABP0AN71_9PEZI</name>
<gene>
    <name evidence="12" type="ORF">SBRCBS47491_000179</name>
</gene>
<dbReference type="InterPro" id="IPR050819">
    <property type="entry name" value="Tripeptidyl-peptidase_I"/>
</dbReference>
<keyword evidence="4 8" id="KW-0378">Hydrolase</keyword>
<evidence type="ECO:0000256" key="2">
    <source>
        <dbReference type="ARBA" id="ARBA00022670"/>
    </source>
</evidence>
<evidence type="ECO:0000256" key="5">
    <source>
        <dbReference type="ARBA" id="ARBA00022825"/>
    </source>
</evidence>
<keyword evidence="7" id="KW-0865">Zymogen</keyword>
<protein>
    <recommendedName>
        <fullName evidence="11">Peptidase S53 domain-containing protein</fullName>
    </recommendedName>
</protein>
<feature type="signal peptide" evidence="10">
    <location>
        <begin position="1"/>
        <end position="21"/>
    </location>
</feature>
<evidence type="ECO:0000256" key="7">
    <source>
        <dbReference type="ARBA" id="ARBA00023145"/>
    </source>
</evidence>
<feature type="compositionally biased region" description="Basic residues" evidence="9">
    <location>
        <begin position="233"/>
        <end position="244"/>
    </location>
</feature>
<evidence type="ECO:0000256" key="4">
    <source>
        <dbReference type="ARBA" id="ARBA00022801"/>
    </source>
</evidence>
<evidence type="ECO:0000313" key="13">
    <source>
        <dbReference type="Proteomes" id="UP001642406"/>
    </source>
</evidence>
<dbReference type="SUPFAM" id="SSF54897">
    <property type="entry name" value="Protease propeptides/inhibitors"/>
    <property type="match status" value="1"/>
</dbReference>
<feature type="domain" description="Peptidase S53" evidence="11">
    <location>
        <begin position="266"/>
        <end position="735"/>
    </location>
</feature>
<evidence type="ECO:0000256" key="3">
    <source>
        <dbReference type="ARBA" id="ARBA00022723"/>
    </source>
</evidence>
<feature type="binding site" evidence="8">
    <location>
        <position position="695"/>
    </location>
    <ligand>
        <name>Ca(2+)</name>
        <dbReference type="ChEBI" id="CHEBI:29108"/>
    </ligand>
</feature>
<dbReference type="SUPFAM" id="SSF52743">
    <property type="entry name" value="Subtilisin-like"/>
    <property type="match status" value="1"/>
</dbReference>
<comment type="caution">
    <text evidence="12">The sequence shown here is derived from an EMBL/GenBank/DDBJ whole genome shotgun (WGS) entry which is preliminary data.</text>
</comment>
<keyword evidence="5 8" id="KW-0720">Serine protease</keyword>
<keyword evidence="2 8" id="KW-0645">Protease</keyword>
<evidence type="ECO:0000256" key="10">
    <source>
        <dbReference type="SAM" id="SignalP"/>
    </source>
</evidence>
<dbReference type="PROSITE" id="PS00138">
    <property type="entry name" value="SUBTILASE_SER"/>
    <property type="match status" value="1"/>
</dbReference>
<evidence type="ECO:0000259" key="11">
    <source>
        <dbReference type="PROSITE" id="PS51695"/>
    </source>
</evidence>
<keyword evidence="6 8" id="KW-0106">Calcium</keyword>
<dbReference type="InterPro" id="IPR023828">
    <property type="entry name" value="Peptidase_S8_Ser-AS"/>
</dbReference>